<proteinExistence type="predicted"/>
<dbReference type="SFLD" id="SFLDG01018">
    <property type="entry name" value="Squalene/Phytoene_Synthase_Lik"/>
    <property type="match status" value="1"/>
</dbReference>
<dbReference type="SFLD" id="SFLDG01212">
    <property type="entry name" value="Phytoene_synthase_like"/>
    <property type="match status" value="1"/>
</dbReference>
<dbReference type="InterPro" id="IPR044843">
    <property type="entry name" value="Trans_IPPS_bact-type"/>
</dbReference>
<evidence type="ECO:0000313" key="3">
    <source>
        <dbReference type="EMBL" id="MCS5735445.1"/>
    </source>
</evidence>
<dbReference type="Pfam" id="PF00494">
    <property type="entry name" value="SQS_PSY"/>
    <property type="match status" value="1"/>
</dbReference>
<keyword evidence="4" id="KW-1185">Reference proteome</keyword>
<dbReference type="InterPro" id="IPR033904">
    <property type="entry name" value="Trans_IPPS_HH"/>
</dbReference>
<accession>A0ABT2H663</accession>
<dbReference type="InterPro" id="IPR002060">
    <property type="entry name" value="Squ/phyt_synthse"/>
</dbReference>
<gene>
    <name evidence="3" type="ORF">N1032_16990</name>
</gene>
<dbReference type="Gene3D" id="1.10.600.10">
    <property type="entry name" value="Farnesyl Diphosphate Synthase"/>
    <property type="match status" value="1"/>
</dbReference>
<reference evidence="3" key="1">
    <citation type="submission" date="2022-08" db="EMBL/GenBank/DDBJ databases">
        <authorList>
            <person name="Deng Y."/>
            <person name="Han X.-F."/>
            <person name="Zhang Y.-Q."/>
        </authorList>
    </citation>
    <scope>NUCLEOTIDE SEQUENCE</scope>
    <source>
        <strain evidence="3">CPCC 203386</strain>
    </source>
</reference>
<dbReference type="PANTHER" id="PTHR31480">
    <property type="entry name" value="BIFUNCTIONAL LYCOPENE CYCLASE/PHYTOENE SYNTHASE"/>
    <property type="match status" value="1"/>
</dbReference>
<organism evidence="3 4">
    <name type="scientific">Herbiconiux daphne</name>
    <dbReference type="NCBI Taxonomy" id="2970914"/>
    <lineage>
        <taxon>Bacteria</taxon>
        <taxon>Bacillati</taxon>
        <taxon>Actinomycetota</taxon>
        <taxon>Actinomycetes</taxon>
        <taxon>Micrococcales</taxon>
        <taxon>Microbacteriaceae</taxon>
        <taxon>Herbiconiux</taxon>
    </lineage>
</organism>
<dbReference type="PROSITE" id="PS01045">
    <property type="entry name" value="SQUALEN_PHYTOEN_SYN_2"/>
    <property type="match status" value="1"/>
</dbReference>
<dbReference type="Proteomes" id="UP001165586">
    <property type="component" value="Unassembled WGS sequence"/>
</dbReference>
<dbReference type="EMBL" id="JANLCJ010000006">
    <property type="protein sequence ID" value="MCS5735445.1"/>
    <property type="molecule type" value="Genomic_DNA"/>
</dbReference>
<comment type="pathway">
    <text evidence="1">Carotenoid biosynthesis; phytoene biosynthesis.</text>
</comment>
<dbReference type="SUPFAM" id="SSF48576">
    <property type="entry name" value="Terpenoid synthases"/>
    <property type="match status" value="1"/>
</dbReference>
<evidence type="ECO:0000313" key="4">
    <source>
        <dbReference type="Proteomes" id="UP001165586"/>
    </source>
</evidence>
<name>A0ABT2H663_9MICO</name>
<sequence length="301" mass="32888">MSGRQAARWGGETSLYDRVAMETSSVVIRRYSTSFGLASRLLAQPVRQHVENIYALVRLADEVVDGVAESASLTRTEICDRLDALERETRAATACGYSTNLVVHAFGYTARLVGIGDDLTAPFFRSMRADISETRHTPESFDDYVYGSAEVVGLMCLAVFLHGEAVTDADRARLVDGARHLGAAFQKINFLRDLAADFGTLGRSYFPGIDVQTFTEQEKNRIIADIDDDLRIARASLPGLPSTSRRAVALAQGLFDELADRLRDTPAVVLAVTRIRVPNPVKARIAAGAALGRLPQQRTTQ</sequence>
<dbReference type="InterPro" id="IPR019845">
    <property type="entry name" value="Squalene/phytoene_synthase_CS"/>
</dbReference>
<dbReference type="InterPro" id="IPR008949">
    <property type="entry name" value="Isoprenoid_synthase_dom_sf"/>
</dbReference>
<evidence type="ECO:0000256" key="2">
    <source>
        <dbReference type="ARBA" id="ARBA00022679"/>
    </source>
</evidence>
<dbReference type="CDD" id="cd00683">
    <property type="entry name" value="Trans_IPPS_HH"/>
    <property type="match status" value="1"/>
</dbReference>
<dbReference type="SFLD" id="SFLDS00005">
    <property type="entry name" value="Isoprenoid_Synthase_Type_I"/>
    <property type="match status" value="1"/>
</dbReference>
<comment type="caution">
    <text evidence="3">The sequence shown here is derived from an EMBL/GenBank/DDBJ whole genome shotgun (WGS) entry which is preliminary data.</text>
</comment>
<protein>
    <submittedName>
        <fullName evidence="3">Phytoene/squalene synthase family protein</fullName>
    </submittedName>
</protein>
<evidence type="ECO:0000256" key="1">
    <source>
        <dbReference type="ARBA" id="ARBA00004684"/>
    </source>
</evidence>
<keyword evidence="2" id="KW-0808">Transferase</keyword>
<dbReference type="RefSeq" id="WP_259540370.1">
    <property type="nucleotide sequence ID" value="NZ_JANLCJ010000006.1"/>
</dbReference>